<proteinExistence type="predicted"/>
<evidence type="ECO:0000313" key="2">
    <source>
        <dbReference type="EMBL" id="GFO32082.1"/>
    </source>
</evidence>
<dbReference type="Proteomes" id="UP000735302">
    <property type="component" value="Unassembled WGS sequence"/>
</dbReference>
<gene>
    <name evidence="2" type="ORF">PoB_005858700</name>
</gene>
<organism evidence="2 3">
    <name type="scientific">Plakobranchus ocellatus</name>
    <dbReference type="NCBI Taxonomy" id="259542"/>
    <lineage>
        <taxon>Eukaryota</taxon>
        <taxon>Metazoa</taxon>
        <taxon>Spiralia</taxon>
        <taxon>Lophotrochozoa</taxon>
        <taxon>Mollusca</taxon>
        <taxon>Gastropoda</taxon>
        <taxon>Heterobranchia</taxon>
        <taxon>Euthyneura</taxon>
        <taxon>Panpulmonata</taxon>
        <taxon>Sacoglossa</taxon>
        <taxon>Placobranchoidea</taxon>
        <taxon>Plakobranchidae</taxon>
        <taxon>Plakobranchus</taxon>
    </lineage>
</organism>
<feature type="region of interest" description="Disordered" evidence="1">
    <location>
        <begin position="13"/>
        <end position="40"/>
    </location>
</feature>
<keyword evidence="3" id="KW-1185">Reference proteome</keyword>
<evidence type="ECO:0000313" key="3">
    <source>
        <dbReference type="Proteomes" id="UP000735302"/>
    </source>
</evidence>
<name>A0AAV4CK45_9GAST</name>
<sequence>MCTQDVQLSIQERQFSKTSESAHKRSNSQHEIGNLASFPNVHTRCPTLHTGKRIWQDFRLCTQEVKLSTWDRQLGKTSECAQKRSNSTRD</sequence>
<comment type="caution">
    <text evidence="2">The sequence shown here is derived from an EMBL/GenBank/DDBJ whole genome shotgun (WGS) entry which is preliminary data.</text>
</comment>
<evidence type="ECO:0000256" key="1">
    <source>
        <dbReference type="SAM" id="MobiDB-lite"/>
    </source>
</evidence>
<accession>A0AAV4CK45</accession>
<dbReference type="AlphaFoldDB" id="A0AAV4CK45"/>
<reference evidence="2 3" key="1">
    <citation type="journal article" date="2021" name="Elife">
        <title>Chloroplast acquisition without the gene transfer in kleptoplastic sea slugs, Plakobranchus ocellatus.</title>
        <authorList>
            <person name="Maeda T."/>
            <person name="Takahashi S."/>
            <person name="Yoshida T."/>
            <person name="Shimamura S."/>
            <person name="Takaki Y."/>
            <person name="Nagai Y."/>
            <person name="Toyoda A."/>
            <person name="Suzuki Y."/>
            <person name="Arimoto A."/>
            <person name="Ishii H."/>
            <person name="Satoh N."/>
            <person name="Nishiyama T."/>
            <person name="Hasebe M."/>
            <person name="Maruyama T."/>
            <person name="Minagawa J."/>
            <person name="Obokata J."/>
            <person name="Shigenobu S."/>
        </authorList>
    </citation>
    <scope>NUCLEOTIDE SEQUENCE [LARGE SCALE GENOMIC DNA]</scope>
</reference>
<dbReference type="EMBL" id="BLXT01006560">
    <property type="protein sequence ID" value="GFO32082.1"/>
    <property type="molecule type" value="Genomic_DNA"/>
</dbReference>
<protein>
    <submittedName>
        <fullName evidence="2">Uncharacterized protein</fullName>
    </submittedName>
</protein>